<keyword evidence="1" id="KW-0805">Transcription regulation</keyword>
<proteinExistence type="predicted"/>
<dbReference type="PANTHER" id="PTHR43280:SF34">
    <property type="entry name" value="ARAC-FAMILY TRANSCRIPTIONAL REGULATOR"/>
    <property type="match status" value="1"/>
</dbReference>
<keyword evidence="3" id="KW-0804">Transcription</keyword>
<dbReference type="GO" id="GO:0043565">
    <property type="term" value="F:sequence-specific DNA binding"/>
    <property type="evidence" value="ECO:0007669"/>
    <property type="project" value="InterPro"/>
</dbReference>
<dbReference type="Pfam" id="PF12833">
    <property type="entry name" value="HTH_18"/>
    <property type="match status" value="1"/>
</dbReference>
<evidence type="ECO:0000256" key="1">
    <source>
        <dbReference type="ARBA" id="ARBA00023015"/>
    </source>
</evidence>
<evidence type="ECO:0000313" key="6">
    <source>
        <dbReference type="Proteomes" id="UP000501868"/>
    </source>
</evidence>
<dbReference type="InterPro" id="IPR009057">
    <property type="entry name" value="Homeodomain-like_sf"/>
</dbReference>
<dbReference type="InterPro" id="IPR020449">
    <property type="entry name" value="Tscrpt_reg_AraC-type_HTH"/>
</dbReference>
<dbReference type="PROSITE" id="PS01124">
    <property type="entry name" value="HTH_ARAC_FAMILY_2"/>
    <property type="match status" value="1"/>
</dbReference>
<keyword evidence="2" id="KW-0238">DNA-binding</keyword>
<dbReference type="InterPro" id="IPR018060">
    <property type="entry name" value="HTH_AraC"/>
</dbReference>
<organism evidence="5 6">
    <name type="scientific">Priestia megaterium</name>
    <name type="common">Bacillus megaterium</name>
    <dbReference type="NCBI Taxonomy" id="1404"/>
    <lineage>
        <taxon>Bacteria</taxon>
        <taxon>Bacillati</taxon>
        <taxon>Bacillota</taxon>
        <taxon>Bacilli</taxon>
        <taxon>Bacillales</taxon>
        <taxon>Bacillaceae</taxon>
        <taxon>Priestia</taxon>
    </lineage>
</organism>
<dbReference type="PRINTS" id="PR00032">
    <property type="entry name" value="HTHARAC"/>
</dbReference>
<name>A0A6H1P3R1_PRIMG</name>
<dbReference type="GO" id="GO:0003700">
    <property type="term" value="F:DNA-binding transcription factor activity"/>
    <property type="evidence" value="ECO:0007669"/>
    <property type="project" value="InterPro"/>
</dbReference>
<reference evidence="5 6" key="1">
    <citation type="submission" date="2020-04" db="EMBL/GenBank/DDBJ databases">
        <title>Genome-Wide Identification of 5-Methylcytosine Sites in Bacterial Genomes By High-Throughput Sequencing of MspJI Restriction Fragments.</title>
        <authorList>
            <person name="Wu V."/>
        </authorList>
    </citation>
    <scope>NUCLEOTIDE SEQUENCE [LARGE SCALE GENOMIC DNA]</scope>
    <source>
        <strain evidence="5 6">S2</strain>
    </source>
</reference>
<dbReference type="EMBL" id="CP051128">
    <property type="protein sequence ID" value="QIZ08199.1"/>
    <property type="molecule type" value="Genomic_DNA"/>
</dbReference>
<dbReference type="PROSITE" id="PS00041">
    <property type="entry name" value="HTH_ARAC_FAMILY_1"/>
    <property type="match status" value="1"/>
</dbReference>
<dbReference type="InterPro" id="IPR018062">
    <property type="entry name" value="HTH_AraC-typ_CS"/>
</dbReference>
<sequence length="414" mass="47979">MSASSETIKDRCNLVAETFDLPVFFIDPDGKVIFENLENHMVNPLIENQKEKFFNPLNFKPSKEYRFPIIRKSVYSEKLSLVSVFNDQVFLGTVIAGPTLAFPLSEDRISGIINDTRAFFIRDKVFHYYRSLPIIGAEKLVNISVFIYHLFNNELLSPQSVMSENAEISETSTYEQANLAVSHNLESNVFHSDRLFEKKLLFIIREGRVEDLQELSNIKEEETASILSRSSYIRSNKNHIITLITLVSRAAIDGGLHEEVAFSLHDRFIQQVEELNRLDEIRSLAGDVLYTFAEKVKQVKDERYSKTITTCKDFIYKHIYDVINHNDIANKVELSPKYLSFLFKKEVGMTVSEYIQQTKIDEVKKLLAYSKTPISEICSLLNFNDQSYFTKVFKKVVGITPKQYRERYHLLEKK</sequence>
<evidence type="ECO:0000313" key="5">
    <source>
        <dbReference type="EMBL" id="QIZ08199.1"/>
    </source>
</evidence>
<dbReference type="SMART" id="SM00342">
    <property type="entry name" value="HTH_ARAC"/>
    <property type="match status" value="1"/>
</dbReference>
<accession>A0A6H1P3R1</accession>
<evidence type="ECO:0000256" key="3">
    <source>
        <dbReference type="ARBA" id="ARBA00023163"/>
    </source>
</evidence>
<protein>
    <submittedName>
        <fullName evidence="5">Helix-turn-helix domain-containing protein</fullName>
    </submittedName>
</protein>
<dbReference type="Gene3D" id="1.10.10.60">
    <property type="entry name" value="Homeodomain-like"/>
    <property type="match status" value="2"/>
</dbReference>
<dbReference type="Proteomes" id="UP000501868">
    <property type="component" value="Chromosome"/>
</dbReference>
<reference evidence="5 6" key="2">
    <citation type="submission" date="2020-04" db="EMBL/GenBank/DDBJ databases">
        <authorList>
            <person name="Fomenkov A."/>
            <person name="Anton B.P."/>
            <person name="Roberts R.J."/>
        </authorList>
    </citation>
    <scope>NUCLEOTIDE SEQUENCE [LARGE SCALE GENOMIC DNA]</scope>
    <source>
        <strain evidence="5 6">S2</strain>
    </source>
</reference>
<dbReference type="AlphaFoldDB" id="A0A6H1P3R1"/>
<evidence type="ECO:0000256" key="2">
    <source>
        <dbReference type="ARBA" id="ARBA00023125"/>
    </source>
</evidence>
<evidence type="ECO:0000259" key="4">
    <source>
        <dbReference type="PROSITE" id="PS01124"/>
    </source>
</evidence>
<dbReference type="SUPFAM" id="SSF46689">
    <property type="entry name" value="Homeodomain-like"/>
    <property type="match status" value="2"/>
</dbReference>
<dbReference type="PANTHER" id="PTHR43280">
    <property type="entry name" value="ARAC-FAMILY TRANSCRIPTIONAL REGULATOR"/>
    <property type="match status" value="1"/>
</dbReference>
<gene>
    <name evidence="5" type="ORF">HFZ78_16900</name>
</gene>
<feature type="domain" description="HTH araC/xylS-type" evidence="4">
    <location>
        <begin position="309"/>
        <end position="407"/>
    </location>
</feature>